<evidence type="ECO:0000313" key="2">
    <source>
        <dbReference type="Proteomes" id="UP000646911"/>
    </source>
</evidence>
<keyword evidence="2" id="KW-1185">Reference proteome</keyword>
<reference evidence="1 2" key="1">
    <citation type="submission" date="2020-08" db="EMBL/GenBank/DDBJ databases">
        <title>Novel species isolated from subtropical streams in China.</title>
        <authorList>
            <person name="Lu H."/>
        </authorList>
    </citation>
    <scope>NUCLEOTIDE SEQUENCE [LARGE SCALE GENOMIC DNA]</scope>
    <source>
        <strain evidence="1 2">NL8W</strain>
    </source>
</reference>
<dbReference type="EMBL" id="JACOFX010000018">
    <property type="protein sequence ID" value="MBC3910634.1"/>
    <property type="molecule type" value="Genomic_DNA"/>
</dbReference>
<gene>
    <name evidence="1" type="ORF">H8L47_23990</name>
</gene>
<proteinExistence type="predicted"/>
<accession>A0ABR6ZG30</accession>
<evidence type="ECO:0000313" key="1">
    <source>
        <dbReference type="EMBL" id="MBC3910634.1"/>
    </source>
</evidence>
<protein>
    <submittedName>
        <fullName evidence="1">Uncharacterized protein</fullName>
    </submittedName>
</protein>
<sequence length="148" mass="16895">MLIEKFKKIVPATEHGKLMQWWDALGGALQNEITSFYKQGDAVSTAVHNINTELAAREERQMRAQDLACLDAYEFPNQDYYENLIGNEIYLCLRGPTFHICKAHPDLRLRLLLGILPKNFSCYLGKNDCAMTENLHRDTGGFWTLKGS</sequence>
<comment type="caution">
    <text evidence="1">The sequence shown here is derived from an EMBL/GenBank/DDBJ whole genome shotgun (WGS) entry which is preliminary data.</text>
</comment>
<name>A0ABR6ZG30_9BURK</name>
<dbReference type="RefSeq" id="WP_186956186.1">
    <property type="nucleotide sequence ID" value="NZ_JACOFX010000018.1"/>
</dbReference>
<dbReference type="Proteomes" id="UP000646911">
    <property type="component" value="Unassembled WGS sequence"/>
</dbReference>
<organism evidence="1 2">
    <name type="scientific">Undibacterium umbellatum</name>
    <dbReference type="NCBI Taxonomy" id="2762300"/>
    <lineage>
        <taxon>Bacteria</taxon>
        <taxon>Pseudomonadati</taxon>
        <taxon>Pseudomonadota</taxon>
        <taxon>Betaproteobacteria</taxon>
        <taxon>Burkholderiales</taxon>
        <taxon>Oxalobacteraceae</taxon>
        <taxon>Undibacterium</taxon>
    </lineage>
</organism>